<dbReference type="PANTHER" id="PTHR36509">
    <property type="entry name" value="BLL3101 PROTEIN"/>
    <property type="match status" value="1"/>
</dbReference>
<dbReference type="InterPro" id="IPR010679">
    <property type="entry name" value="DUF1254"/>
</dbReference>
<name>A0A271KN06_9HYPH</name>
<feature type="domain" description="DUF1254" evidence="2">
    <location>
        <begin position="94"/>
        <end position="213"/>
    </location>
</feature>
<dbReference type="InterPro" id="IPR037050">
    <property type="entry name" value="DUF1254_sf"/>
</dbReference>
<evidence type="ECO:0008006" key="5">
    <source>
        <dbReference type="Google" id="ProtNLM"/>
    </source>
</evidence>
<dbReference type="AlphaFoldDB" id="A0A271KN06"/>
<dbReference type="PANTHER" id="PTHR36509:SF3">
    <property type="entry name" value="SIGNAL PEPTIDE PROTEIN"/>
    <property type="match status" value="1"/>
</dbReference>
<keyword evidence="4" id="KW-1185">Reference proteome</keyword>
<dbReference type="InterPro" id="IPR010621">
    <property type="entry name" value="DUF1214"/>
</dbReference>
<dbReference type="Gene3D" id="2.60.40.1610">
    <property type="entry name" value="Domain of unknown function DUF1254"/>
    <property type="match status" value="1"/>
</dbReference>
<feature type="domain" description="DUF1214" evidence="1">
    <location>
        <begin position="364"/>
        <end position="470"/>
    </location>
</feature>
<dbReference type="Gene3D" id="1.10.3360.10">
    <property type="entry name" value="VPA0735-like domain"/>
    <property type="match status" value="1"/>
</dbReference>
<dbReference type="EMBL" id="NPKH01000011">
    <property type="protein sequence ID" value="PAP97066.1"/>
    <property type="molecule type" value="Genomic_DNA"/>
</dbReference>
<gene>
    <name evidence="3" type="ORF">CIT31_02640</name>
</gene>
<accession>A0A271KN06</accession>
<dbReference type="Pfam" id="PF06742">
    <property type="entry name" value="DUF1214"/>
    <property type="match status" value="1"/>
</dbReference>
<evidence type="ECO:0000313" key="4">
    <source>
        <dbReference type="Proteomes" id="UP000215931"/>
    </source>
</evidence>
<dbReference type="Proteomes" id="UP000215931">
    <property type="component" value="Unassembled WGS sequence"/>
</dbReference>
<comment type="caution">
    <text evidence="3">The sequence shown here is derived from an EMBL/GenBank/DDBJ whole genome shotgun (WGS) entry which is preliminary data.</text>
</comment>
<evidence type="ECO:0000259" key="2">
    <source>
        <dbReference type="Pfam" id="PF06863"/>
    </source>
</evidence>
<dbReference type="OrthoDB" id="272779at2"/>
<proteinExistence type="predicted"/>
<protein>
    <recommendedName>
        <fullName evidence="5">DUF1254 domain-containing protein</fullName>
    </recommendedName>
</protein>
<evidence type="ECO:0000259" key="1">
    <source>
        <dbReference type="Pfam" id="PF06742"/>
    </source>
</evidence>
<dbReference type="InterPro" id="IPR037049">
    <property type="entry name" value="DUF1214_C_sf"/>
</dbReference>
<reference evidence="3 4" key="1">
    <citation type="submission" date="2017-08" db="EMBL/GenBank/DDBJ databases">
        <title>Mesorhizobium wenxinae sp. nov., a novel rhizobial species isolated from root nodules of chickpea (Cicer arietinum L.).</title>
        <authorList>
            <person name="Zhang J."/>
        </authorList>
    </citation>
    <scope>NUCLEOTIDE SEQUENCE [LARGE SCALE GENOMIC DNA]</scope>
    <source>
        <strain evidence="4">WYCCWR 10019</strain>
    </source>
</reference>
<dbReference type="Gene3D" id="2.60.120.600">
    <property type="entry name" value="Domain of unknown function DUF1214, C-terminal domain"/>
    <property type="match status" value="1"/>
</dbReference>
<evidence type="ECO:0000313" key="3">
    <source>
        <dbReference type="EMBL" id="PAP97066.1"/>
    </source>
</evidence>
<dbReference type="SUPFAM" id="SSF160935">
    <property type="entry name" value="VPA0735-like"/>
    <property type="match status" value="1"/>
</dbReference>
<organism evidence="3 4">
    <name type="scientific">Mesorhizobium wenxiniae</name>
    <dbReference type="NCBI Taxonomy" id="2014805"/>
    <lineage>
        <taxon>Bacteria</taxon>
        <taxon>Pseudomonadati</taxon>
        <taxon>Pseudomonadota</taxon>
        <taxon>Alphaproteobacteria</taxon>
        <taxon>Hyphomicrobiales</taxon>
        <taxon>Phyllobacteriaceae</taxon>
        <taxon>Mesorhizobium</taxon>
    </lineage>
</organism>
<dbReference type="Pfam" id="PF06863">
    <property type="entry name" value="DUF1254"/>
    <property type="match status" value="1"/>
</dbReference>
<sequence>MPAWGQEQPAPKYSAKVPPSILTPDTVQTRIGTLKFFDGLPDEETVKKVYDNLDFVRGVEAFLSGMPAASVYAACKGFAAAGIKPNEGIGITEDLFDARSLLLTGNSTTVYVFSCLDLKDGPVVLEVPPNVLGPLDDAYFRFVTDIGQTGPDQGKGGKYVFVAADYTGAVPADGSFVIKSPTYSNLFFFRAFVQNGDIPAAVKGVKEKARIYPLSAAANPPEQKFVNTSGMQFNTIHANDFHFYEELDAVVQNEPADFVNPEMVGLFASIGIKKGKPFAPDERMKAILTDAVAVGNATARAILFASRDERSKFYPDRQWYTTFIGGSSEFADGAERLLDARTTFHYYATGITPAMAAAKPGTGSAYAVGARDSEGRYLDGGKTYKITLPAPIPAANFWSFTVYDGQTRSMLETDQKLAGLDSNQKDIKKNADGSVTVWFGPKAPAGQEGNWVQTMPGKGWNTLLRLYGPLEPWFDKTWKPGDFELVD</sequence>